<evidence type="ECO:0000313" key="1">
    <source>
        <dbReference type="EMBL" id="GAG05233.1"/>
    </source>
</evidence>
<organism evidence="1">
    <name type="scientific">marine sediment metagenome</name>
    <dbReference type="NCBI Taxonomy" id="412755"/>
    <lineage>
        <taxon>unclassified sequences</taxon>
        <taxon>metagenomes</taxon>
        <taxon>ecological metagenomes</taxon>
    </lineage>
</organism>
<protein>
    <submittedName>
        <fullName evidence="1">Uncharacterized protein</fullName>
    </submittedName>
</protein>
<comment type="caution">
    <text evidence="1">The sequence shown here is derived from an EMBL/GenBank/DDBJ whole genome shotgun (WGS) entry which is preliminary data.</text>
</comment>
<reference evidence="1" key="1">
    <citation type="journal article" date="2014" name="Front. Microbiol.">
        <title>High frequency of phylogenetically diverse reductive dehalogenase-homologous genes in deep subseafloor sedimentary metagenomes.</title>
        <authorList>
            <person name="Kawai M."/>
            <person name="Futagami T."/>
            <person name="Toyoda A."/>
            <person name="Takaki Y."/>
            <person name="Nishi S."/>
            <person name="Hori S."/>
            <person name="Arai W."/>
            <person name="Tsubouchi T."/>
            <person name="Morono Y."/>
            <person name="Uchiyama I."/>
            <person name="Ito T."/>
            <person name="Fujiyama A."/>
            <person name="Inagaki F."/>
            <person name="Takami H."/>
        </authorList>
    </citation>
    <scope>NUCLEOTIDE SEQUENCE</scope>
    <source>
        <strain evidence="1">Expedition CK06-06</strain>
    </source>
</reference>
<feature type="non-terminal residue" evidence="1">
    <location>
        <position position="1"/>
    </location>
</feature>
<name>X0UY57_9ZZZZ</name>
<dbReference type="EMBL" id="BARS01026850">
    <property type="protein sequence ID" value="GAG05233.1"/>
    <property type="molecule type" value="Genomic_DNA"/>
</dbReference>
<sequence length="95" mass="10998">QKRATLRALKTKHPQRLIEQKWAGTESCIWAFINDQIEAQKHKILDSLLNSPDGRGFLHVHLPNNPEIQIEFHLEGFTPECGYRIVGVIEEQQIQ</sequence>
<dbReference type="AlphaFoldDB" id="X0UY57"/>
<accession>X0UY57</accession>
<proteinExistence type="predicted"/>
<gene>
    <name evidence="1" type="ORF">S01H1_42251</name>
</gene>